<dbReference type="KEGG" id="apln:108734964"/>
<evidence type="ECO:0000256" key="3">
    <source>
        <dbReference type="ARBA" id="ARBA00022685"/>
    </source>
</evidence>
<keyword evidence="6" id="KW-0812">Transmembrane</keyword>
<keyword evidence="6" id="KW-0472">Membrane</keyword>
<dbReference type="RefSeq" id="XP_018322243.1">
    <property type="nucleotide sequence ID" value="XM_018466741.1"/>
</dbReference>
<feature type="domain" description="Disintegrin" evidence="8">
    <location>
        <begin position="532"/>
        <end position="638"/>
    </location>
</feature>
<feature type="compositionally biased region" description="Low complexity" evidence="5">
    <location>
        <begin position="868"/>
        <end position="880"/>
    </location>
</feature>
<dbReference type="FunCoup" id="A0A1W4WQ48">
    <property type="interactions" value="219"/>
</dbReference>
<keyword evidence="6" id="KW-1133">Transmembrane helix</keyword>
<protein>
    <recommendedName>
        <fullName evidence="2">ADAM10 endopeptidase</fullName>
        <ecNumber evidence="2">3.4.24.81</ecNumber>
    </recommendedName>
</protein>
<reference evidence="11" key="1">
    <citation type="submission" date="2025-08" db="UniProtKB">
        <authorList>
            <consortium name="RefSeq"/>
        </authorList>
    </citation>
    <scope>IDENTIFICATION</scope>
    <source>
        <tissue evidence="11">Entire body</tissue>
    </source>
</reference>
<dbReference type="FunFam" id="3.40.390.10:FF:000011">
    <property type="entry name" value="Disintegrin and metalloproteinase domain-containing protein 10"/>
    <property type="match status" value="1"/>
</dbReference>
<dbReference type="Gene3D" id="3.40.390.10">
    <property type="entry name" value="Collagenase (Catalytic Domain)"/>
    <property type="match status" value="1"/>
</dbReference>
<dbReference type="InterPro" id="IPR051489">
    <property type="entry name" value="ADAM_Metalloproteinase"/>
</dbReference>
<dbReference type="CTD" id="34772"/>
<dbReference type="GO" id="GO:0007219">
    <property type="term" value="P:Notch signaling pathway"/>
    <property type="evidence" value="ECO:0007669"/>
    <property type="project" value="TreeGrafter"/>
</dbReference>
<dbReference type="Gene3D" id="4.10.70.10">
    <property type="entry name" value="Disintegrin domain"/>
    <property type="match status" value="1"/>
</dbReference>
<keyword evidence="11" id="KW-0482">Metalloprotease</keyword>
<dbReference type="AlphaFoldDB" id="A0A1W4WQ48"/>
<feature type="region of interest" description="Disordered" evidence="5">
    <location>
        <begin position="193"/>
        <end position="231"/>
    </location>
</feature>
<dbReference type="InterPro" id="IPR036436">
    <property type="entry name" value="Disintegrin_dom_sf"/>
</dbReference>
<comment type="caution">
    <text evidence="4">Lacks conserved residue(s) required for the propagation of feature annotation.</text>
</comment>
<gene>
    <name evidence="11" type="primary">LOC108734964</name>
</gene>
<feature type="active site" evidence="4">
    <location>
        <position position="462"/>
    </location>
</feature>
<dbReference type="PROSITE" id="PS50214">
    <property type="entry name" value="DISINTEGRIN_2"/>
    <property type="match status" value="1"/>
</dbReference>
<dbReference type="InterPro" id="IPR024079">
    <property type="entry name" value="MetalloPept_cat_dom_sf"/>
</dbReference>
<accession>A0A1W4WQ48</accession>
<dbReference type="InterPro" id="IPR001590">
    <property type="entry name" value="Peptidase_M12B"/>
</dbReference>
<dbReference type="GO" id="GO:0005886">
    <property type="term" value="C:plasma membrane"/>
    <property type="evidence" value="ECO:0007669"/>
    <property type="project" value="TreeGrafter"/>
</dbReference>
<keyword evidence="11" id="KW-0645">Protease</keyword>
<dbReference type="EC" id="3.4.24.81" evidence="2"/>
<feature type="chain" id="PRO_5010736442" description="ADAM10 endopeptidase" evidence="7">
    <location>
        <begin position="21"/>
        <end position="905"/>
    </location>
</feature>
<evidence type="ECO:0000256" key="5">
    <source>
        <dbReference type="SAM" id="MobiDB-lite"/>
    </source>
</evidence>
<evidence type="ECO:0000256" key="2">
    <source>
        <dbReference type="ARBA" id="ARBA00012332"/>
    </source>
</evidence>
<feature type="binding site" evidence="4">
    <location>
        <position position="471"/>
    </location>
    <ligand>
        <name>Zn(2+)</name>
        <dbReference type="ChEBI" id="CHEBI:29105"/>
        <note>catalytic</note>
    </ligand>
</feature>
<feature type="domain" description="Peptidase M12B" evidence="9">
    <location>
        <begin position="265"/>
        <end position="515"/>
    </location>
</feature>
<feature type="signal peptide" evidence="7">
    <location>
        <begin position="1"/>
        <end position="20"/>
    </location>
</feature>
<dbReference type="InterPro" id="IPR049038">
    <property type="entry name" value="ADAM10_Cys-rich"/>
</dbReference>
<dbReference type="GO" id="GO:0006509">
    <property type="term" value="P:membrane protein ectodomain proteolysis"/>
    <property type="evidence" value="ECO:0007669"/>
    <property type="project" value="TreeGrafter"/>
</dbReference>
<comment type="catalytic activity">
    <reaction evidence="1">
        <text>Endopeptidase of broad specificity.</text>
        <dbReference type="EC" id="3.4.24.81"/>
    </reaction>
</comment>
<sequence length="905" mass="102088">MLSDLVYIVFILLLVPYIESANRLNEYISHYEPLDYDTWEVHRAHQRAKRSVIRDDAVNVQFKAHNREFRLRLKRDLDVFADKLEVHGPNGKPVHVDTAHIYKGRVIGEPDSVVFGSVIDGVFEGKIVTPKGNFFVEKSYRYFPEHKHPNRTFHSVIYREDHVSDPYENRRAGHGSGCGITDEVSQWMEKVQNAAVEDPPPNSKEKYRKRKKAHDKTKDNKPKEHYNNNTLHDDFVNKYSREANEPYFSRVRRKRATKTREENKNTCSLFIQTDPLIWKHIKEQFPEPTDRQKELERNEKTREEILSLIAHHVTAVNYIYRDTKFDGKFEHRNIKFEVQRIKIDDDTTCHCGPNECEPNQFCLENIDVSNFLNIHSLGNHEDFCLAYVFTYRDFTGGTLGLAWVASASGASGGICEKYKTYTETIHGMYQSTKRSLNTGIITFVNYNSRVPPKVSQLTLAHEIGHNFGSPHDYPPECRPGGLNGNYIMFASATSGDRPNNSKFSSCSIGNISSVLDAIFETKKRNCFSASAGAFCGNKIVEAGEECDCGYDNLECMDSCCYPRIVDPLDKVMNQSAKGCHKRKKAQCSPSQGPCCSGETCTFIPAWRNEVCKTESDCSRSSKCNGLSAECPPPSPRPDKTRCNNGTQLCIKGECSGSICLEWNLTACSLNSKDNPNMDKRKLCELACQNGTDICRSTSEFAHIVGLPPGGISLRPGSPCDNFQGYCDVFLKCRAVDADGPLVRLMNLLLDEETLTNVAQWITEFWWAVVLIGVGFIIFMGLFIKCCAVHTPSSNPKKPPARRLSETLRRPMNTLRRMRHHHGGMHSVNVPGAPGRARSDRPNRPSASQGPRPGYGQGRGQHYIAKDYSPLASAPPASSRPNNPGLYAGAYDRNAYEMQQQQQQKV</sequence>
<dbReference type="OrthoDB" id="2149267at2759"/>
<evidence type="ECO:0000259" key="9">
    <source>
        <dbReference type="PROSITE" id="PS50215"/>
    </source>
</evidence>
<keyword evidence="4" id="KW-0862">Zinc</keyword>
<evidence type="ECO:0000256" key="7">
    <source>
        <dbReference type="SAM" id="SignalP"/>
    </source>
</evidence>
<keyword evidence="4" id="KW-0479">Metal-binding</keyword>
<dbReference type="PROSITE" id="PS50215">
    <property type="entry name" value="ADAM_MEPRO"/>
    <property type="match status" value="1"/>
</dbReference>
<feature type="binding site" evidence="4">
    <location>
        <position position="465"/>
    </location>
    <ligand>
        <name>Zn(2+)</name>
        <dbReference type="ChEBI" id="CHEBI:29105"/>
        <note>catalytic</note>
    </ligand>
</feature>
<keyword evidence="7" id="KW-0732">Signal</keyword>
<name>A0A1W4WQ48_AGRPL</name>
<keyword evidence="11" id="KW-0378">Hydrolase</keyword>
<evidence type="ECO:0000256" key="6">
    <source>
        <dbReference type="SAM" id="Phobius"/>
    </source>
</evidence>
<dbReference type="PANTHER" id="PTHR45702">
    <property type="entry name" value="ADAM10/ADAM17 METALLOPEPTIDASE FAMILY MEMBER"/>
    <property type="match status" value="1"/>
</dbReference>
<keyword evidence="3" id="KW-0165">Cleavage on pair of basic residues</keyword>
<feature type="region of interest" description="Disordered" evidence="5">
    <location>
        <begin position="818"/>
        <end position="905"/>
    </location>
</feature>
<feature type="compositionally biased region" description="Polar residues" evidence="5">
    <location>
        <begin position="896"/>
        <end position="905"/>
    </location>
</feature>
<feature type="compositionally biased region" description="Basic residues" evidence="5">
    <location>
        <begin position="206"/>
        <end position="215"/>
    </location>
</feature>
<feature type="compositionally biased region" description="Basic and acidic residues" evidence="5">
    <location>
        <begin position="216"/>
        <end position="231"/>
    </location>
</feature>
<organism evidence="10 11">
    <name type="scientific">Agrilus planipennis</name>
    <name type="common">Emerald ash borer</name>
    <name type="synonym">Agrilus marcopoli</name>
    <dbReference type="NCBI Taxonomy" id="224129"/>
    <lineage>
        <taxon>Eukaryota</taxon>
        <taxon>Metazoa</taxon>
        <taxon>Ecdysozoa</taxon>
        <taxon>Arthropoda</taxon>
        <taxon>Hexapoda</taxon>
        <taxon>Insecta</taxon>
        <taxon>Pterygota</taxon>
        <taxon>Neoptera</taxon>
        <taxon>Endopterygota</taxon>
        <taxon>Coleoptera</taxon>
        <taxon>Polyphaga</taxon>
        <taxon>Elateriformia</taxon>
        <taxon>Buprestoidea</taxon>
        <taxon>Buprestidae</taxon>
        <taxon>Agrilinae</taxon>
        <taxon>Agrilus</taxon>
    </lineage>
</organism>
<feature type="binding site" evidence="4">
    <location>
        <position position="461"/>
    </location>
    <ligand>
        <name>Zn(2+)</name>
        <dbReference type="ChEBI" id="CHEBI:29105"/>
        <note>catalytic</note>
    </ligand>
</feature>
<dbReference type="Pfam" id="PF13574">
    <property type="entry name" value="Reprolysin_2"/>
    <property type="match status" value="1"/>
</dbReference>
<dbReference type="STRING" id="224129.A0A1W4WQ48"/>
<evidence type="ECO:0000313" key="11">
    <source>
        <dbReference type="RefSeq" id="XP_018322243.1"/>
    </source>
</evidence>
<dbReference type="InParanoid" id="A0A1W4WQ48"/>
<dbReference type="PANTHER" id="PTHR45702:SF2">
    <property type="entry name" value="KUZBANIAN, ISOFORM A"/>
    <property type="match status" value="1"/>
</dbReference>
<dbReference type="SMART" id="SM00050">
    <property type="entry name" value="DISIN"/>
    <property type="match status" value="1"/>
</dbReference>
<evidence type="ECO:0000313" key="10">
    <source>
        <dbReference type="Proteomes" id="UP000192223"/>
    </source>
</evidence>
<dbReference type="Proteomes" id="UP000192223">
    <property type="component" value="Unplaced"/>
</dbReference>
<evidence type="ECO:0000256" key="4">
    <source>
        <dbReference type="PROSITE-ProRule" id="PRU00276"/>
    </source>
</evidence>
<dbReference type="GO" id="GO:0046872">
    <property type="term" value="F:metal ion binding"/>
    <property type="evidence" value="ECO:0007669"/>
    <property type="project" value="UniProtKB-KW"/>
</dbReference>
<feature type="transmembrane region" description="Helical" evidence="6">
    <location>
        <begin position="764"/>
        <end position="787"/>
    </location>
</feature>
<dbReference type="InterPro" id="IPR001762">
    <property type="entry name" value="Disintegrin_dom"/>
</dbReference>
<dbReference type="GO" id="GO:0004222">
    <property type="term" value="F:metalloendopeptidase activity"/>
    <property type="evidence" value="ECO:0007669"/>
    <property type="project" value="InterPro"/>
</dbReference>
<dbReference type="SUPFAM" id="SSF55486">
    <property type="entry name" value="Metalloproteases ('zincins'), catalytic domain"/>
    <property type="match status" value="1"/>
</dbReference>
<dbReference type="SUPFAM" id="SSF57552">
    <property type="entry name" value="Blood coagulation inhibitor (disintegrin)"/>
    <property type="match status" value="1"/>
</dbReference>
<dbReference type="GeneID" id="108734964"/>
<dbReference type="Pfam" id="PF00200">
    <property type="entry name" value="Disintegrin"/>
    <property type="match status" value="1"/>
</dbReference>
<keyword evidence="10" id="KW-1185">Reference proteome</keyword>
<evidence type="ECO:0000256" key="1">
    <source>
        <dbReference type="ARBA" id="ARBA00001809"/>
    </source>
</evidence>
<evidence type="ECO:0000259" key="8">
    <source>
        <dbReference type="PROSITE" id="PS50214"/>
    </source>
</evidence>
<dbReference type="Pfam" id="PF21299">
    <property type="entry name" value="ADAM10_Cys-rich"/>
    <property type="match status" value="1"/>
</dbReference>
<proteinExistence type="predicted"/>